<evidence type="ECO:0000256" key="2">
    <source>
        <dbReference type="ARBA" id="ARBA00022679"/>
    </source>
</evidence>
<dbReference type="PANTHER" id="PTHR43042">
    <property type="entry name" value="SAM-DEPENDENT METHYLTRANSFERASE"/>
    <property type="match status" value="1"/>
</dbReference>
<dbReference type="Pfam" id="PF10672">
    <property type="entry name" value="Methyltrans_SAM"/>
    <property type="match status" value="1"/>
</dbReference>
<dbReference type="InterPro" id="IPR029063">
    <property type="entry name" value="SAM-dependent_MTases_sf"/>
</dbReference>
<reference evidence="5 6" key="1">
    <citation type="submission" date="2019-07" db="EMBL/GenBank/DDBJ databases">
        <title>Genome sequencing of 100 strains of the haloalkaliphilic chemolithoautotrophic sulfur-oxidizing bacterium Thioalkalivibrio.</title>
        <authorList>
            <person name="Muyzer G."/>
        </authorList>
    </citation>
    <scope>NUCLEOTIDE SEQUENCE [LARGE SCALE GENOMIC DNA]</scope>
    <source>
        <strain evidence="5 6">ASO4-4</strain>
    </source>
</reference>
<name>A0A562RXK6_9BACT</name>
<dbReference type="PANTHER" id="PTHR43042:SF3">
    <property type="entry name" value="RIBOSOMAL RNA LARGE SUBUNIT METHYLTRANSFERASE YWBD-RELATED"/>
    <property type="match status" value="1"/>
</dbReference>
<evidence type="ECO:0000313" key="5">
    <source>
        <dbReference type="EMBL" id="TWI73056.1"/>
    </source>
</evidence>
<evidence type="ECO:0000313" key="6">
    <source>
        <dbReference type="Proteomes" id="UP000318307"/>
    </source>
</evidence>
<dbReference type="Proteomes" id="UP000318307">
    <property type="component" value="Unassembled WGS sequence"/>
</dbReference>
<dbReference type="EMBL" id="VLLC01000009">
    <property type="protein sequence ID" value="TWI73056.1"/>
    <property type="molecule type" value="Genomic_DNA"/>
</dbReference>
<dbReference type="SUPFAM" id="SSF53335">
    <property type="entry name" value="S-adenosyl-L-methionine-dependent methyltransferases"/>
    <property type="match status" value="1"/>
</dbReference>
<dbReference type="GO" id="GO:0008168">
    <property type="term" value="F:methyltransferase activity"/>
    <property type="evidence" value="ECO:0007669"/>
    <property type="project" value="UniProtKB-KW"/>
</dbReference>
<evidence type="ECO:0000256" key="3">
    <source>
        <dbReference type="ARBA" id="ARBA00022691"/>
    </source>
</evidence>
<proteinExistence type="predicted"/>
<dbReference type="InterPro" id="IPR019614">
    <property type="entry name" value="SAM-dep_methyl-trfase"/>
</dbReference>
<protein>
    <submittedName>
        <fullName evidence="5">23S rRNA (Cytosine1962-C5)-methyltransferase/23S rRNA (Guanine2445-N2)-methyltransferase / 23S rRNA (Guanine2069-N7)-methyltransferase</fullName>
    </submittedName>
</protein>
<dbReference type="Gene3D" id="3.30.750.80">
    <property type="entry name" value="RNA methyltransferase domain (HRMD) like"/>
    <property type="match status" value="1"/>
</dbReference>
<accession>A0A562RXK6</accession>
<dbReference type="GO" id="GO:0032259">
    <property type="term" value="P:methylation"/>
    <property type="evidence" value="ECO:0007669"/>
    <property type="project" value="UniProtKB-KW"/>
</dbReference>
<dbReference type="AlphaFoldDB" id="A0A562RXK6"/>
<gene>
    <name evidence="5" type="ORF">LZ24_01467</name>
</gene>
<organism evidence="5 6">
    <name type="scientific">Desulfobotulus alkaliphilus</name>
    <dbReference type="NCBI Taxonomy" id="622671"/>
    <lineage>
        <taxon>Bacteria</taxon>
        <taxon>Pseudomonadati</taxon>
        <taxon>Thermodesulfobacteriota</taxon>
        <taxon>Desulfobacteria</taxon>
        <taxon>Desulfobacterales</taxon>
        <taxon>Desulfobacteraceae</taxon>
        <taxon>Desulfobotulus</taxon>
    </lineage>
</organism>
<evidence type="ECO:0000259" key="4">
    <source>
        <dbReference type="Pfam" id="PF10672"/>
    </source>
</evidence>
<keyword evidence="1 5" id="KW-0489">Methyltransferase</keyword>
<keyword evidence="6" id="KW-1185">Reference proteome</keyword>
<dbReference type="CDD" id="cd02440">
    <property type="entry name" value="AdoMet_MTases"/>
    <property type="match status" value="1"/>
</dbReference>
<dbReference type="Gene3D" id="3.40.50.150">
    <property type="entry name" value="Vaccinia Virus protein VP39"/>
    <property type="match status" value="1"/>
</dbReference>
<feature type="domain" description="S-adenosylmethionine-dependent methyltransferase" evidence="4">
    <location>
        <begin position="191"/>
        <end position="352"/>
    </location>
</feature>
<keyword evidence="3" id="KW-0949">S-adenosyl-L-methionine</keyword>
<sequence>MGKVLFTVFFPPPGTQANSLQSIGQVQFLACMPGKAQALLASRTSATDQGERGNLLNNYHIFYKAGATQMSDVITDPKTKHQASMLANRIKKRFKHLHKRFMREGLEVFRLYDWDIPEIRAVVDWYGGHLVIAEYMREQSKPHWLPAMAEAAAVALGVPMEKVHLKKRHAGIRDGKRYGRLDRTDEKIIMGERDLKFWINPCDFVDTGLFSDHRNTRAMVRELAEGKRFLNLYCYTASFTCYAAAGGALQSLSIDRSQGNLDWAGENFRLNGVDEKTHRLLQADAMDHLKILKKNGETFSLAMVDPPSYSSARDKGKTFDIAEDHPELLHRVLDVIEKGGTVFFSTNHQGFEPLMDSLRVREIEEITQKTIPEDYQSKRKKIHRCWRILV</sequence>
<keyword evidence="2 5" id="KW-0808">Transferase</keyword>
<comment type="caution">
    <text evidence="5">The sequence shown here is derived from an EMBL/GenBank/DDBJ whole genome shotgun (WGS) entry which is preliminary data.</text>
</comment>
<evidence type="ECO:0000256" key="1">
    <source>
        <dbReference type="ARBA" id="ARBA00022603"/>
    </source>
</evidence>